<protein>
    <submittedName>
        <fullName evidence="1">Uncharacterized protein</fullName>
    </submittedName>
</protein>
<dbReference type="Proteomes" id="UP000325315">
    <property type="component" value="Unassembled WGS sequence"/>
</dbReference>
<organism evidence="1 2">
    <name type="scientific">Gossypium australe</name>
    <dbReference type="NCBI Taxonomy" id="47621"/>
    <lineage>
        <taxon>Eukaryota</taxon>
        <taxon>Viridiplantae</taxon>
        <taxon>Streptophyta</taxon>
        <taxon>Embryophyta</taxon>
        <taxon>Tracheophyta</taxon>
        <taxon>Spermatophyta</taxon>
        <taxon>Magnoliopsida</taxon>
        <taxon>eudicotyledons</taxon>
        <taxon>Gunneridae</taxon>
        <taxon>Pentapetalae</taxon>
        <taxon>rosids</taxon>
        <taxon>malvids</taxon>
        <taxon>Malvales</taxon>
        <taxon>Malvaceae</taxon>
        <taxon>Malvoideae</taxon>
        <taxon>Gossypium</taxon>
    </lineage>
</organism>
<dbReference type="EMBL" id="SMMG02000005">
    <property type="protein sequence ID" value="KAA3473337.1"/>
    <property type="molecule type" value="Genomic_DNA"/>
</dbReference>
<name>A0A5B6VWX5_9ROSI</name>
<sequence length="72" mass="7901">MVIGPSNFCSYARHVPSSAHHNTAIRVLKTQFSEADQKATRTRQWQGCDGGAIFGLTKARDVIDGRTRIAAQ</sequence>
<proteinExistence type="predicted"/>
<comment type="caution">
    <text evidence="1">The sequence shown here is derived from an EMBL/GenBank/DDBJ whole genome shotgun (WGS) entry which is preliminary data.</text>
</comment>
<evidence type="ECO:0000313" key="1">
    <source>
        <dbReference type="EMBL" id="KAA3473337.1"/>
    </source>
</evidence>
<reference evidence="2" key="1">
    <citation type="journal article" date="2019" name="Plant Biotechnol. J.">
        <title>Genome sequencing of the Australian wild diploid species Gossypium australe highlights disease resistance and delayed gland morphogenesis.</title>
        <authorList>
            <person name="Cai Y."/>
            <person name="Cai X."/>
            <person name="Wang Q."/>
            <person name="Wang P."/>
            <person name="Zhang Y."/>
            <person name="Cai C."/>
            <person name="Xu Y."/>
            <person name="Wang K."/>
            <person name="Zhou Z."/>
            <person name="Wang C."/>
            <person name="Geng S."/>
            <person name="Li B."/>
            <person name="Dong Q."/>
            <person name="Hou Y."/>
            <person name="Wang H."/>
            <person name="Ai P."/>
            <person name="Liu Z."/>
            <person name="Yi F."/>
            <person name="Sun M."/>
            <person name="An G."/>
            <person name="Cheng J."/>
            <person name="Zhang Y."/>
            <person name="Shi Q."/>
            <person name="Xie Y."/>
            <person name="Shi X."/>
            <person name="Chang Y."/>
            <person name="Huang F."/>
            <person name="Chen Y."/>
            <person name="Hong S."/>
            <person name="Mi L."/>
            <person name="Sun Q."/>
            <person name="Zhang L."/>
            <person name="Zhou B."/>
            <person name="Peng R."/>
            <person name="Zhang X."/>
            <person name="Liu F."/>
        </authorList>
    </citation>
    <scope>NUCLEOTIDE SEQUENCE [LARGE SCALE GENOMIC DNA]</scope>
    <source>
        <strain evidence="2">cv. PA1801</strain>
    </source>
</reference>
<evidence type="ECO:0000313" key="2">
    <source>
        <dbReference type="Proteomes" id="UP000325315"/>
    </source>
</evidence>
<keyword evidence="2" id="KW-1185">Reference proteome</keyword>
<accession>A0A5B6VWX5</accession>
<gene>
    <name evidence="1" type="ORF">EPI10_023723</name>
</gene>
<dbReference type="AlphaFoldDB" id="A0A5B6VWX5"/>